<dbReference type="Proteomes" id="UP000282087">
    <property type="component" value="Unassembled WGS sequence"/>
</dbReference>
<feature type="compositionally biased region" description="Basic residues" evidence="1">
    <location>
        <begin position="230"/>
        <end position="241"/>
    </location>
</feature>
<evidence type="ECO:0000313" key="3">
    <source>
        <dbReference type="Proteomes" id="UP000282087"/>
    </source>
</evidence>
<feature type="compositionally biased region" description="Acidic residues" evidence="1">
    <location>
        <begin position="72"/>
        <end position="84"/>
    </location>
</feature>
<protein>
    <submittedName>
        <fullName evidence="2">Uncharacterized protein</fullName>
    </submittedName>
</protein>
<feature type="region of interest" description="Disordered" evidence="1">
    <location>
        <begin position="207"/>
        <end position="241"/>
    </location>
</feature>
<feature type="region of interest" description="Disordered" evidence="1">
    <location>
        <begin position="64"/>
        <end position="84"/>
    </location>
</feature>
<sequence>MASDPLSAVQQLQSLMMTLAPSLCPQVLPRGVGYGLDLILSLCKTEDQRRTLLALVRSSKPNVNKALKTQQDEEETDQEETDTDYMEPQVVGTFDVKNRVFAVQKIQWMHERDAVVHEFARFVELQLENPIAAKQVVQHFLEINGHNSDTVTLAQQCFCAAFALQTLLRAFPKLPIAIDGKVVEITQSSDVAAIFAPLLAPKAKKNKNTNIAKAKAKDTQMQEPAIQGKSKQRMSKKRRST</sequence>
<organism evidence="2 3">
    <name type="scientific">Peronospora effusa</name>
    <dbReference type="NCBI Taxonomy" id="542832"/>
    <lineage>
        <taxon>Eukaryota</taxon>
        <taxon>Sar</taxon>
        <taxon>Stramenopiles</taxon>
        <taxon>Oomycota</taxon>
        <taxon>Peronosporomycetes</taxon>
        <taxon>Peronosporales</taxon>
        <taxon>Peronosporaceae</taxon>
        <taxon>Peronospora</taxon>
    </lineage>
</organism>
<dbReference type="VEuPathDB" id="FungiDB:DD237_007734"/>
<dbReference type="AlphaFoldDB" id="A0A3M6VCC2"/>
<gene>
    <name evidence="2" type="ORF">DD238_006766</name>
</gene>
<accession>A0A3M6VCC2</accession>
<evidence type="ECO:0000256" key="1">
    <source>
        <dbReference type="SAM" id="MobiDB-lite"/>
    </source>
</evidence>
<keyword evidence="3" id="KW-1185">Reference proteome</keyword>
<name>A0A3M6VCC2_9STRA</name>
<dbReference type="EMBL" id="QLLG01000359">
    <property type="protein sequence ID" value="RMX63843.1"/>
    <property type="molecule type" value="Genomic_DNA"/>
</dbReference>
<reference evidence="2 3" key="1">
    <citation type="submission" date="2018-06" db="EMBL/GenBank/DDBJ databases">
        <title>Comparative genomics of downy mildews reveals potential adaptations to biotrophy.</title>
        <authorList>
            <person name="Fletcher K."/>
            <person name="Klosterman S.J."/>
            <person name="Derevnina L."/>
            <person name="Martin F."/>
            <person name="Koike S."/>
            <person name="Reyes Chin-Wo S."/>
            <person name="Mou B."/>
            <person name="Michelmore R."/>
        </authorList>
    </citation>
    <scope>NUCLEOTIDE SEQUENCE [LARGE SCALE GENOMIC DNA]</scope>
    <source>
        <strain evidence="2 3">R14</strain>
    </source>
</reference>
<proteinExistence type="predicted"/>
<evidence type="ECO:0000313" key="2">
    <source>
        <dbReference type="EMBL" id="RMX63843.1"/>
    </source>
</evidence>
<comment type="caution">
    <text evidence="2">The sequence shown here is derived from an EMBL/GenBank/DDBJ whole genome shotgun (WGS) entry which is preliminary data.</text>
</comment>